<dbReference type="SUPFAM" id="SSF50249">
    <property type="entry name" value="Nucleic acid-binding proteins"/>
    <property type="match status" value="1"/>
</dbReference>
<evidence type="ECO:0000256" key="4">
    <source>
        <dbReference type="ARBA" id="ARBA00023172"/>
    </source>
</evidence>
<feature type="domain" description="Helix-hairpin-helix DNA-binding motif class 1" evidence="7">
    <location>
        <begin position="108"/>
        <end position="127"/>
    </location>
</feature>
<dbReference type="RefSeq" id="WP_284099048.1">
    <property type="nucleotide sequence ID" value="NZ_JARRAF010000001.1"/>
</dbReference>
<reference evidence="8" key="1">
    <citation type="submission" date="2023-03" db="EMBL/GenBank/DDBJ databases">
        <title>Chitinimonas shenzhenensis gen. nov., sp. nov., a novel member of family Burkholderiaceae isolated from activated sludge collected in Shen Zhen, China.</title>
        <authorList>
            <person name="Wang X."/>
        </authorList>
    </citation>
    <scope>NUCLEOTIDE SEQUENCE</scope>
    <source>
        <strain evidence="8">DQS-5</strain>
    </source>
</reference>
<dbReference type="CDD" id="cd14332">
    <property type="entry name" value="UBA_RuvA_C"/>
    <property type="match status" value="1"/>
</dbReference>
<dbReference type="Pfam" id="PF07499">
    <property type="entry name" value="RuvA_C"/>
    <property type="match status" value="1"/>
</dbReference>
<dbReference type="NCBIfam" id="TIGR00084">
    <property type="entry name" value="ruvA"/>
    <property type="match status" value="1"/>
</dbReference>
<keyword evidence="2 6" id="KW-0227">DNA damage</keyword>
<comment type="domain">
    <text evidence="6">Has three domains with a flexible linker between the domains II and III and assumes an 'L' shape. Domain III is highly mobile and contacts RuvB.</text>
</comment>
<comment type="caution">
    <text evidence="8">The sequence shown here is derived from an EMBL/GenBank/DDBJ whole genome shotgun (WGS) entry which is preliminary data.</text>
</comment>
<dbReference type="GO" id="GO:0016787">
    <property type="term" value="F:hydrolase activity"/>
    <property type="evidence" value="ECO:0007669"/>
    <property type="project" value="UniProtKB-KW"/>
</dbReference>
<keyword evidence="5 6" id="KW-0234">DNA repair</keyword>
<keyword evidence="4 6" id="KW-0233">DNA recombination</keyword>
<dbReference type="Gene3D" id="1.10.150.20">
    <property type="entry name" value="5' to 3' exonuclease, C-terminal subdomain"/>
    <property type="match status" value="1"/>
</dbReference>
<evidence type="ECO:0000313" key="8">
    <source>
        <dbReference type="EMBL" id="MDK2122523.1"/>
    </source>
</evidence>
<evidence type="ECO:0000256" key="3">
    <source>
        <dbReference type="ARBA" id="ARBA00023125"/>
    </source>
</evidence>
<dbReference type="InterPro" id="IPR011114">
    <property type="entry name" value="RuvA_C"/>
</dbReference>
<keyword evidence="3 6" id="KW-0238">DNA-binding</keyword>
<feature type="domain" description="Helix-hairpin-helix DNA-binding motif class 1" evidence="7">
    <location>
        <begin position="73"/>
        <end position="92"/>
    </location>
</feature>
<comment type="subunit">
    <text evidence="6">Homotetramer. Forms an RuvA(8)-RuvB(12)-Holliday junction (HJ) complex. HJ DNA is sandwiched between 2 RuvA tetramers; dsDNA enters through RuvA and exits via RuvB. An RuvB hexamer assembles on each DNA strand where it exits the tetramer. Each RuvB hexamer is contacted by two RuvA subunits (via domain III) on 2 adjacent RuvB subunits; this complex drives branch migration. In the full resolvosome a probable DNA-RuvA(4)-RuvB(12)-RuvC(2) complex forms which resolves the HJ.</text>
</comment>
<dbReference type="SUPFAM" id="SSF47781">
    <property type="entry name" value="RuvA domain 2-like"/>
    <property type="match status" value="1"/>
</dbReference>
<dbReference type="SUPFAM" id="SSF46929">
    <property type="entry name" value="DNA helicase RuvA subunit, C-terminal domain"/>
    <property type="match status" value="1"/>
</dbReference>
<keyword evidence="8" id="KW-0378">Hydrolase</keyword>
<evidence type="ECO:0000256" key="2">
    <source>
        <dbReference type="ARBA" id="ARBA00022763"/>
    </source>
</evidence>
<keyword evidence="9" id="KW-1185">Reference proteome</keyword>
<proteinExistence type="inferred from homology"/>
<dbReference type="Proteomes" id="UP001172778">
    <property type="component" value="Unassembled WGS sequence"/>
</dbReference>
<comment type="similarity">
    <text evidence="6">Belongs to the RuvA family.</text>
</comment>
<gene>
    <name evidence="6 8" type="primary">ruvA</name>
    <name evidence="8" type="ORF">PZA18_00505</name>
</gene>
<comment type="function">
    <text evidence="6">The RuvA-RuvB-RuvC complex processes Holliday junction (HJ) DNA during genetic recombination and DNA repair, while the RuvA-RuvB complex plays an important role in the rescue of blocked DNA replication forks via replication fork reversal (RFR). RuvA specifically binds to HJ cruciform DNA, conferring on it an open structure. The RuvB hexamer acts as an ATP-dependent pump, pulling dsDNA into and through the RuvAB complex. HJ branch migration allows RuvC to scan DNA until it finds its consensus sequence, where it cleaves and resolves the cruciform DNA.</text>
</comment>
<feature type="region of interest" description="Domain I" evidence="6">
    <location>
        <begin position="1"/>
        <end position="64"/>
    </location>
</feature>
<feature type="region of interest" description="Domain III" evidence="6">
    <location>
        <begin position="150"/>
        <end position="197"/>
    </location>
</feature>
<dbReference type="InterPro" id="IPR013849">
    <property type="entry name" value="DNA_helicase_Holl-junc_RuvA_I"/>
</dbReference>
<sequence>MISRLTGKLLEKQPPQIVLEVGGIGYEIDVPMSTFFILPNLGESVTLFTHLVIREDAHLLYGFASRSERDTFRELIKVSGIGPKIGLAVLSGMTVDELGMAIAEGNVAKLSRTPGIGKKTAERLVLELRGKLTTNGAAGIPSAASPQTPADSRDEIVHALLALGYNDKEAQAAVKPLPTDTTVTEGLRLALRGLAKG</sequence>
<keyword evidence="1 6" id="KW-0963">Cytoplasm</keyword>
<evidence type="ECO:0000256" key="1">
    <source>
        <dbReference type="ARBA" id="ARBA00022490"/>
    </source>
</evidence>
<dbReference type="InterPro" id="IPR010994">
    <property type="entry name" value="RuvA_2-like"/>
</dbReference>
<dbReference type="GO" id="GO:0003678">
    <property type="term" value="F:DNA helicase activity"/>
    <property type="evidence" value="ECO:0007669"/>
    <property type="project" value="UniProtKB-EC"/>
</dbReference>
<dbReference type="EMBL" id="JARRAF010000001">
    <property type="protein sequence ID" value="MDK2122523.1"/>
    <property type="molecule type" value="Genomic_DNA"/>
</dbReference>
<dbReference type="Pfam" id="PF01330">
    <property type="entry name" value="RuvA_N"/>
    <property type="match status" value="1"/>
</dbReference>
<dbReference type="Gene3D" id="2.40.50.140">
    <property type="entry name" value="Nucleic acid-binding proteins"/>
    <property type="match status" value="1"/>
</dbReference>
<evidence type="ECO:0000313" key="9">
    <source>
        <dbReference type="Proteomes" id="UP001172778"/>
    </source>
</evidence>
<accession>A0ABT7DR22</accession>
<dbReference type="SMART" id="SM00278">
    <property type="entry name" value="HhH1"/>
    <property type="match status" value="2"/>
</dbReference>
<dbReference type="HAMAP" id="MF_00031">
    <property type="entry name" value="DNA_HJ_migration_RuvA"/>
    <property type="match status" value="1"/>
</dbReference>
<comment type="subcellular location">
    <subcellularLocation>
        <location evidence="6">Cytoplasm</location>
    </subcellularLocation>
</comment>
<dbReference type="Gene3D" id="1.10.8.10">
    <property type="entry name" value="DNA helicase RuvA subunit, C-terminal domain"/>
    <property type="match status" value="1"/>
</dbReference>
<evidence type="ECO:0000256" key="5">
    <source>
        <dbReference type="ARBA" id="ARBA00023204"/>
    </source>
</evidence>
<organism evidence="8 9">
    <name type="scientific">Parachitinimonas caeni</name>
    <dbReference type="NCBI Taxonomy" id="3031301"/>
    <lineage>
        <taxon>Bacteria</taxon>
        <taxon>Pseudomonadati</taxon>
        <taxon>Pseudomonadota</taxon>
        <taxon>Betaproteobacteria</taxon>
        <taxon>Neisseriales</taxon>
        <taxon>Chitinibacteraceae</taxon>
        <taxon>Parachitinimonas</taxon>
    </lineage>
</organism>
<protein>
    <recommendedName>
        <fullName evidence="6">Holliday junction branch migration complex subunit RuvA</fullName>
    </recommendedName>
</protein>
<dbReference type="InterPro" id="IPR012340">
    <property type="entry name" value="NA-bd_OB-fold"/>
</dbReference>
<dbReference type="InterPro" id="IPR003583">
    <property type="entry name" value="Hlx-hairpin-Hlx_DNA-bd_motif"/>
</dbReference>
<name>A0ABT7DR22_9NEIS</name>
<evidence type="ECO:0000259" key="7">
    <source>
        <dbReference type="SMART" id="SM00278"/>
    </source>
</evidence>
<evidence type="ECO:0000256" key="6">
    <source>
        <dbReference type="HAMAP-Rule" id="MF_00031"/>
    </source>
</evidence>
<dbReference type="Pfam" id="PF14520">
    <property type="entry name" value="HHH_5"/>
    <property type="match status" value="1"/>
</dbReference>
<dbReference type="InterPro" id="IPR000085">
    <property type="entry name" value="RuvA"/>
</dbReference>
<comment type="caution">
    <text evidence="6">Lacks conserved residue(s) required for the propagation of feature annotation.</text>
</comment>
<dbReference type="InterPro" id="IPR036267">
    <property type="entry name" value="RuvA_C_sf"/>
</dbReference>